<dbReference type="Pfam" id="PF01547">
    <property type="entry name" value="SBP_bac_1"/>
    <property type="match status" value="1"/>
</dbReference>
<evidence type="ECO:0000256" key="1">
    <source>
        <dbReference type="SAM" id="MobiDB-lite"/>
    </source>
</evidence>
<feature type="compositionally biased region" description="Polar residues" evidence="1">
    <location>
        <begin position="23"/>
        <end position="37"/>
    </location>
</feature>
<accession>A0A559K7B0</accession>
<dbReference type="OrthoDB" id="9782846at2"/>
<dbReference type="InterPro" id="IPR006059">
    <property type="entry name" value="SBP"/>
</dbReference>
<reference evidence="3 4" key="1">
    <citation type="submission" date="2019-07" db="EMBL/GenBank/DDBJ databases">
        <authorList>
            <person name="Kim J."/>
        </authorList>
    </citation>
    <scope>NUCLEOTIDE SEQUENCE [LARGE SCALE GENOMIC DNA]</scope>
    <source>
        <strain evidence="3 4">JC52</strain>
    </source>
</reference>
<evidence type="ECO:0000313" key="4">
    <source>
        <dbReference type="Proteomes" id="UP000317036"/>
    </source>
</evidence>
<name>A0A559K7B0_9BACL</name>
<dbReference type="AlphaFoldDB" id="A0A559K7B0"/>
<dbReference type="PANTHER" id="PTHR43649">
    <property type="entry name" value="ARABINOSE-BINDING PROTEIN-RELATED"/>
    <property type="match status" value="1"/>
</dbReference>
<dbReference type="EMBL" id="VNJI01000028">
    <property type="protein sequence ID" value="TVY08019.1"/>
    <property type="molecule type" value="Genomic_DNA"/>
</dbReference>
<keyword evidence="2" id="KW-0732">Signal</keyword>
<dbReference type="RefSeq" id="WP_144850449.1">
    <property type="nucleotide sequence ID" value="NZ_VNJI01000028.1"/>
</dbReference>
<feature type="signal peptide" evidence="2">
    <location>
        <begin position="1"/>
        <end position="18"/>
    </location>
</feature>
<sequence>MRKYVVGFIIFILVFTLAACSSGTSTTESATPSSNDTPKQDSGKKKLSGEVRVAIAGWQVENGLDPITGKESIGLNQFIKDTFNKQFPDIQIKVTQIPWENAQAKQQAMLISKDVDVLYTGGAFASQFYNQGFLRDIDDLIKSDGSFDPNMYIQSIYNSAYSLVKNGKHYGLPASTGRRMTVYDKELFKQWGVEPLSETPTPEEIFTKAVKMTGTNPVTGEKNYGLWWSGNALNGSTIVALTYAFNAPGAQGNLSDPKNIKWQLNAPEMVKVLNWLKEASRLNPPAFVNGQGAEKFGLKDNKIAIALDYSGQNTLSDYKATGNTSLMDRFIPVMNLGPKGSGWVSLDPIIMAKDAKNIEASWEVMKFLAGYDRHKHWYNNFGNSSILTNQDYVDPKDNYAATAKKIAAVTTPTLMDEANPFFSAEIVPAINGFVSKAATGNAPDIQKYLDDLQKRAENWSANQK</sequence>
<comment type="caution">
    <text evidence="3">The sequence shown here is derived from an EMBL/GenBank/DDBJ whole genome shotgun (WGS) entry which is preliminary data.</text>
</comment>
<dbReference type="Gene3D" id="3.40.190.10">
    <property type="entry name" value="Periplasmic binding protein-like II"/>
    <property type="match status" value="1"/>
</dbReference>
<dbReference type="PANTHER" id="PTHR43649:SF12">
    <property type="entry name" value="DIACETYLCHITOBIOSE BINDING PROTEIN DASA"/>
    <property type="match status" value="1"/>
</dbReference>
<dbReference type="PROSITE" id="PS51257">
    <property type="entry name" value="PROKAR_LIPOPROTEIN"/>
    <property type="match status" value="1"/>
</dbReference>
<protein>
    <submittedName>
        <fullName evidence="3">Extracellular solute-binding protein</fullName>
    </submittedName>
</protein>
<evidence type="ECO:0000313" key="3">
    <source>
        <dbReference type="EMBL" id="TVY08019.1"/>
    </source>
</evidence>
<dbReference type="Proteomes" id="UP000317036">
    <property type="component" value="Unassembled WGS sequence"/>
</dbReference>
<evidence type="ECO:0000256" key="2">
    <source>
        <dbReference type="SAM" id="SignalP"/>
    </source>
</evidence>
<proteinExistence type="predicted"/>
<dbReference type="SUPFAM" id="SSF53850">
    <property type="entry name" value="Periplasmic binding protein-like II"/>
    <property type="match status" value="1"/>
</dbReference>
<feature type="region of interest" description="Disordered" evidence="1">
    <location>
        <begin position="23"/>
        <end position="46"/>
    </location>
</feature>
<dbReference type="InterPro" id="IPR050490">
    <property type="entry name" value="Bact_solute-bd_prot1"/>
</dbReference>
<feature type="chain" id="PRO_5039225226" evidence="2">
    <location>
        <begin position="19"/>
        <end position="464"/>
    </location>
</feature>
<organism evidence="3 4">
    <name type="scientific">Paenibacillus cremeus</name>
    <dbReference type="NCBI Taxonomy" id="2163881"/>
    <lineage>
        <taxon>Bacteria</taxon>
        <taxon>Bacillati</taxon>
        <taxon>Bacillota</taxon>
        <taxon>Bacilli</taxon>
        <taxon>Bacillales</taxon>
        <taxon>Paenibacillaceae</taxon>
        <taxon>Paenibacillus</taxon>
    </lineage>
</organism>
<gene>
    <name evidence="3" type="ORF">FPZ49_20680</name>
</gene>
<keyword evidence="4" id="KW-1185">Reference proteome</keyword>